<dbReference type="EMBL" id="JAAAHW010004863">
    <property type="protein sequence ID" value="KAF9971082.1"/>
    <property type="molecule type" value="Genomic_DNA"/>
</dbReference>
<dbReference type="GO" id="GO:0008236">
    <property type="term" value="F:serine-type peptidase activity"/>
    <property type="evidence" value="ECO:0007669"/>
    <property type="project" value="UniProtKB-KW"/>
</dbReference>
<dbReference type="InterPro" id="IPR002142">
    <property type="entry name" value="Peptidase_S49"/>
</dbReference>
<dbReference type="SUPFAM" id="SSF52096">
    <property type="entry name" value="ClpP/crotonase"/>
    <property type="match status" value="1"/>
</dbReference>
<evidence type="ECO:0000313" key="6">
    <source>
        <dbReference type="EMBL" id="KAF9971082.1"/>
    </source>
</evidence>
<reference evidence="6" key="1">
    <citation type="journal article" date="2020" name="Fungal Divers.">
        <title>Resolving the Mortierellaceae phylogeny through synthesis of multi-gene phylogenetics and phylogenomics.</title>
        <authorList>
            <person name="Vandepol N."/>
            <person name="Liber J."/>
            <person name="Desiro A."/>
            <person name="Na H."/>
            <person name="Kennedy M."/>
            <person name="Barry K."/>
            <person name="Grigoriev I.V."/>
            <person name="Miller A.N."/>
            <person name="O'Donnell K."/>
            <person name="Stajich J.E."/>
            <person name="Bonito G."/>
        </authorList>
    </citation>
    <scope>NUCLEOTIDE SEQUENCE</scope>
    <source>
        <strain evidence="6">MES-2147</strain>
    </source>
</reference>
<dbReference type="PANTHER" id="PTHR33209">
    <property type="entry name" value="PROTEASE 4"/>
    <property type="match status" value="1"/>
</dbReference>
<dbReference type="Gene3D" id="3.90.226.10">
    <property type="entry name" value="2-enoyl-CoA Hydratase, Chain A, domain 1"/>
    <property type="match status" value="1"/>
</dbReference>
<protein>
    <recommendedName>
        <fullName evidence="5">Peptidase S49 domain-containing protein</fullName>
    </recommendedName>
</protein>
<proteinExistence type="inferred from homology"/>
<accession>A0A9P6JIM4</accession>
<dbReference type="GO" id="GO:0006508">
    <property type="term" value="P:proteolysis"/>
    <property type="evidence" value="ECO:0007669"/>
    <property type="project" value="UniProtKB-KW"/>
</dbReference>
<dbReference type="Proteomes" id="UP000749646">
    <property type="component" value="Unassembled WGS sequence"/>
</dbReference>
<dbReference type="Pfam" id="PF01343">
    <property type="entry name" value="Peptidase_S49"/>
    <property type="match status" value="1"/>
</dbReference>
<evidence type="ECO:0000259" key="5">
    <source>
        <dbReference type="Pfam" id="PF01343"/>
    </source>
</evidence>
<sequence>IDATYADFVKRVADGRKMTLDQVENVAGGRIMNGKEALKAGLVDKLGGLLYAVHLAGEYGLEVHKAAGLLPSNLQVENIIVKTFPKPKPWMQKIVESMTGDEAIDMYAKEKIWSVMVRLWTGDMTSLMNELESSFQQGSRQLEMEEVSVQ</sequence>
<dbReference type="PANTHER" id="PTHR33209:SF1">
    <property type="entry name" value="PEPTIDASE S49 DOMAIN-CONTAINING PROTEIN"/>
    <property type="match status" value="1"/>
</dbReference>
<keyword evidence="7" id="KW-1185">Reference proteome</keyword>
<feature type="non-terminal residue" evidence="6">
    <location>
        <position position="1"/>
    </location>
</feature>
<keyword evidence="4" id="KW-0720">Serine protease</keyword>
<name>A0A9P6JIM4_9FUNG</name>
<evidence type="ECO:0000256" key="1">
    <source>
        <dbReference type="ARBA" id="ARBA00008683"/>
    </source>
</evidence>
<dbReference type="AlphaFoldDB" id="A0A9P6JIM4"/>
<keyword evidence="3" id="KW-0378">Hydrolase</keyword>
<comment type="caution">
    <text evidence="6">The sequence shown here is derived from an EMBL/GenBank/DDBJ whole genome shotgun (WGS) entry which is preliminary data.</text>
</comment>
<gene>
    <name evidence="6" type="ORF">BGZ65_010643</name>
</gene>
<organism evidence="6 7">
    <name type="scientific">Modicella reniformis</name>
    <dbReference type="NCBI Taxonomy" id="1440133"/>
    <lineage>
        <taxon>Eukaryota</taxon>
        <taxon>Fungi</taxon>
        <taxon>Fungi incertae sedis</taxon>
        <taxon>Mucoromycota</taxon>
        <taxon>Mortierellomycotina</taxon>
        <taxon>Mortierellomycetes</taxon>
        <taxon>Mortierellales</taxon>
        <taxon>Mortierellaceae</taxon>
        <taxon>Modicella</taxon>
    </lineage>
</organism>
<feature type="domain" description="Peptidase S49" evidence="5">
    <location>
        <begin position="1"/>
        <end position="56"/>
    </location>
</feature>
<evidence type="ECO:0000256" key="2">
    <source>
        <dbReference type="ARBA" id="ARBA00022670"/>
    </source>
</evidence>
<evidence type="ECO:0000256" key="4">
    <source>
        <dbReference type="ARBA" id="ARBA00022825"/>
    </source>
</evidence>
<dbReference type="InterPro" id="IPR029045">
    <property type="entry name" value="ClpP/crotonase-like_dom_sf"/>
</dbReference>
<comment type="similarity">
    <text evidence="1">Belongs to the peptidase S49 family.</text>
</comment>
<evidence type="ECO:0000256" key="3">
    <source>
        <dbReference type="ARBA" id="ARBA00022801"/>
    </source>
</evidence>
<dbReference type="OrthoDB" id="45421at2759"/>
<evidence type="ECO:0000313" key="7">
    <source>
        <dbReference type="Proteomes" id="UP000749646"/>
    </source>
</evidence>
<keyword evidence="2" id="KW-0645">Protease</keyword>